<evidence type="ECO:0000256" key="2">
    <source>
        <dbReference type="SAM" id="SignalP"/>
    </source>
</evidence>
<sequence>MRLTHLLTASYFFSIMLVSQHIASVKATIIRNEGNSGDKGGYTSKRYFNNVSIAKNERRKSKDPGPMSPDTGTGPSNSPPPKRFSKDSEQLPRAISDKDPHDKKDHQTPH</sequence>
<dbReference type="GeneID" id="37022852"/>
<evidence type="ECO:0000256" key="1">
    <source>
        <dbReference type="SAM" id="MobiDB-lite"/>
    </source>
</evidence>
<dbReference type="EMBL" id="KZ819605">
    <property type="protein sequence ID" value="PWN32501.1"/>
    <property type="molecule type" value="Genomic_DNA"/>
</dbReference>
<dbReference type="Proteomes" id="UP000245771">
    <property type="component" value="Unassembled WGS sequence"/>
</dbReference>
<accession>A0A316V7Q6</accession>
<protein>
    <submittedName>
        <fullName evidence="3">Uncharacterized protein</fullName>
    </submittedName>
</protein>
<organism evidence="3 4">
    <name type="scientific">Meira miltonrushii</name>
    <dbReference type="NCBI Taxonomy" id="1280837"/>
    <lineage>
        <taxon>Eukaryota</taxon>
        <taxon>Fungi</taxon>
        <taxon>Dikarya</taxon>
        <taxon>Basidiomycota</taxon>
        <taxon>Ustilaginomycotina</taxon>
        <taxon>Exobasidiomycetes</taxon>
        <taxon>Exobasidiales</taxon>
        <taxon>Brachybasidiaceae</taxon>
        <taxon>Meira</taxon>
    </lineage>
</organism>
<reference evidence="3 4" key="1">
    <citation type="journal article" date="2018" name="Mol. Biol. Evol.">
        <title>Broad Genomic Sampling Reveals a Smut Pathogenic Ancestry of the Fungal Clade Ustilaginomycotina.</title>
        <authorList>
            <person name="Kijpornyongpan T."/>
            <person name="Mondo S.J."/>
            <person name="Barry K."/>
            <person name="Sandor L."/>
            <person name="Lee J."/>
            <person name="Lipzen A."/>
            <person name="Pangilinan J."/>
            <person name="LaButti K."/>
            <person name="Hainaut M."/>
            <person name="Henrissat B."/>
            <person name="Grigoriev I.V."/>
            <person name="Spatafora J.W."/>
            <person name="Aime M.C."/>
        </authorList>
    </citation>
    <scope>NUCLEOTIDE SEQUENCE [LARGE SCALE GENOMIC DNA]</scope>
    <source>
        <strain evidence="3 4">MCA 3882</strain>
    </source>
</reference>
<dbReference type="InParanoid" id="A0A316V7Q6"/>
<keyword evidence="2" id="KW-0732">Signal</keyword>
<evidence type="ECO:0000313" key="3">
    <source>
        <dbReference type="EMBL" id="PWN32501.1"/>
    </source>
</evidence>
<feature type="signal peptide" evidence="2">
    <location>
        <begin position="1"/>
        <end position="27"/>
    </location>
</feature>
<dbReference type="AlphaFoldDB" id="A0A316V7Q6"/>
<proteinExistence type="predicted"/>
<feature type="region of interest" description="Disordered" evidence="1">
    <location>
        <begin position="32"/>
        <end position="110"/>
    </location>
</feature>
<keyword evidence="4" id="KW-1185">Reference proteome</keyword>
<feature type="compositionally biased region" description="Basic and acidic residues" evidence="1">
    <location>
        <begin position="84"/>
        <end position="110"/>
    </location>
</feature>
<name>A0A316V7Q6_9BASI</name>
<dbReference type="RefSeq" id="XP_025352803.1">
    <property type="nucleotide sequence ID" value="XM_025501071.1"/>
</dbReference>
<gene>
    <name evidence="3" type="ORF">FA14DRAFT_181188</name>
</gene>
<evidence type="ECO:0000313" key="4">
    <source>
        <dbReference type="Proteomes" id="UP000245771"/>
    </source>
</evidence>
<feature type="chain" id="PRO_5016417828" evidence="2">
    <location>
        <begin position="28"/>
        <end position="110"/>
    </location>
</feature>